<sequence>GEITSSQKFSSYEEAEAYVSKQESGKYVLGNYDPFVTPVPLEKMEHYQLVHAAAQKWQGKAQVKIFEYTK</sequence>
<reference evidence="1" key="1">
    <citation type="journal article" date="2014" name="Front. Microbiol.">
        <title>High frequency of phylogenetically diverse reductive dehalogenase-homologous genes in deep subseafloor sedimentary metagenomes.</title>
        <authorList>
            <person name="Kawai M."/>
            <person name="Futagami T."/>
            <person name="Toyoda A."/>
            <person name="Takaki Y."/>
            <person name="Nishi S."/>
            <person name="Hori S."/>
            <person name="Arai W."/>
            <person name="Tsubouchi T."/>
            <person name="Morono Y."/>
            <person name="Uchiyama I."/>
            <person name="Ito T."/>
            <person name="Fujiyama A."/>
            <person name="Inagaki F."/>
            <person name="Takami H."/>
        </authorList>
    </citation>
    <scope>NUCLEOTIDE SEQUENCE</scope>
    <source>
        <strain evidence="1">Expedition CK06-06</strain>
    </source>
</reference>
<protein>
    <submittedName>
        <fullName evidence="1">Uncharacterized protein</fullName>
    </submittedName>
</protein>
<organism evidence="1">
    <name type="scientific">marine sediment metagenome</name>
    <dbReference type="NCBI Taxonomy" id="412755"/>
    <lineage>
        <taxon>unclassified sequences</taxon>
        <taxon>metagenomes</taxon>
        <taxon>ecological metagenomes</taxon>
    </lineage>
</organism>
<feature type="non-terminal residue" evidence="1">
    <location>
        <position position="1"/>
    </location>
</feature>
<proteinExistence type="predicted"/>
<comment type="caution">
    <text evidence="1">The sequence shown here is derived from an EMBL/GenBank/DDBJ whole genome shotgun (WGS) entry which is preliminary data.</text>
</comment>
<dbReference type="EMBL" id="BARV01010643">
    <property type="protein sequence ID" value="GAI14775.1"/>
    <property type="molecule type" value="Genomic_DNA"/>
</dbReference>
<gene>
    <name evidence="1" type="ORF">S06H3_20533</name>
</gene>
<evidence type="ECO:0000313" key="1">
    <source>
        <dbReference type="EMBL" id="GAI14775.1"/>
    </source>
</evidence>
<name>X1MJ86_9ZZZZ</name>
<accession>X1MJ86</accession>
<dbReference type="AlphaFoldDB" id="X1MJ86"/>